<dbReference type="SUPFAM" id="SSF47413">
    <property type="entry name" value="lambda repressor-like DNA-binding domains"/>
    <property type="match status" value="1"/>
</dbReference>
<dbReference type="Proteomes" id="UP000289200">
    <property type="component" value="Unassembled WGS sequence"/>
</dbReference>
<dbReference type="PROSITE" id="PS50943">
    <property type="entry name" value="HTH_CROC1"/>
    <property type="match status" value="1"/>
</dbReference>
<dbReference type="AlphaFoldDB" id="A0A3S4B309"/>
<dbReference type="SMART" id="SM00530">
    <property type="entry name" value="HTH_XRE"/>
    <property type="match status" value="1"/>
</dbReference>
<name>A0A3S4B309_9BRAD</name>
<keyword evidence="3" id="KW-1185">Reference proteome</keyword>
<evidence type="ECO:0000313" key="2">
    <source>
        <dbReference type="EMBL" id="VCU07847.1"/>
    </source>
</evidence>
<accession>A0A3S4B309</accession>
<reference evidence="3" key="1">
    <citation type="submission" date="2018-10" db="EMBL/GenBank/DDBJ databases">
        <authorList>
            <person name="Peiro R."/>
            <person name="Begona"/>
            <person name="Cbmso G."/>
            <person name="Lopez M."/>
            <person name="Gonzalez S."/>
            <person name="Sacristan E."/>
            <person name="Castillo E."/>
        </authorList>
    </citation>
    <scope>NUCLEOTIDE SEQUENCE [LARGE SCALE GENOMIC DNA]</scope>
</reference>
<dbReference type="InterPro" id="IPR001387">
    <property type="entry name" value="Cro/C1-type_HTH"/>
</dbReference>
<gene>
    <name evidence="2" type="ORF">RHODGE_RHODGE_00997</name>
</gene>
<protein>
    <recommendedName>
        <fullName evidence="1">HTH cro/C1-type domain-containing protein</fullName>
    </recommendedName>
</protein>
<comment type="caution">
    <text evidence="2">The sequence shown here is derived from an EMBL/GenBank/DDBJ whole genome shotgun (WGS) entry which is preliminary data.</text>
</comment>
<evidence type="ECO:0000259" key="1">
    <source>
        <dbReference type="PROSITE" id="PS50943"/>
    </source>
</evidence>
<evidence type="ECO:0000313" key="3">
    <source>
        <dbReference type="Proteomes" id="UP000289200"/>
    </source>
</evidence>
<dbReference type="EMBL" id="UWOC01000077">
    <property type="protein sequence ID" value="VCU07847.1"/>
    <property type="molecule type" value="Genomic_DNA"/>
</dbReference>
<proteinExistence type="predicted"/>
<dbReference type="CDD" id="cd00093">
    <property type="entry name" value="HTH_XRE"/>
    <property type="match status" value="1"/>
</dbReference>
<dbReference type="GO" id="GO:0003677">
    <property type="term" value="F:DNA binding"/>
    <property type="evidence" value="ECO:0007669"/>
    <property type="project" value="InterPro"/>
</dbReference>
<dbReference type="Gene3D" id="2.10.109.10">
    <property type="entry name" value="Umud Fragment, subunit A"/>
    <property type="match status" value="1"/>
</dbReference>
<dbReference type="InterPro" id="IPR010982">
    <property type="entry name" value="Lambda_DNA-bd_dom_sf"/>
</dbReference>
<feature type="domain" description="HTH cro/C1-type" evidence="1">
    <location>
        <begin position="41"/>
        <end position="96"/>
    </location>
</feature>
<organism evidence="2 3">
    <name type="scientific">Rhodoplanes serenus</name>
    <dbReference type="NCBI Taxonomy" id="200615"/>
    <lineage>
        <taxon>Bacteria</taxon>
        <taxon>Pseudomonadati</taxon>
        <taxon>Pseudomonadota</taxon>
        <taxon>Alphaproteobacteria</taxon>
        <taxon>Hyphomicrobiales</taxon>
        <taxon>Nitrobacteraceae</taxon>
        <taxon>Rhodoplanes</taxon>
    </lineage>
</organism>
<dbReference type="Gene3D" id="1.10.260.40">
    <property type="entry name" value="lambda repressor-like DNA-binding domains"/>
    <property type="match status" value="1"/>
</dbReference>
<sequence>MRSRKLLISNGYHKYPPSCKTKCTQIIGYTLSMQTDRADRLKQARENAGLKSPREAAKRHRWNENTYKAREGGLRDFGVEEAKEYAKAFGVSWIWLVSGEEPQSPANRAPVMVPLVGYVGAGAEAYFFAGSQGELDRVDAPDGAGPNTVAVEIRGDSLGSFFDRWLVFYDDVRRPITPDLIGKLCVVGLADDRVLIKKVQRSRTKGLFHLISQFEPPILDVAVEWAAKVKHMVPR</sequence>